<dbReference type="InterPro" id="IPR036390">
    <property type="entry name" value="WH_DNA-bd_sf"/>
</dbReference>
<dbReference type="Proteomes" id="UP000182130">
    <property type="component" value="Unassembled WGS sequence"/>
</dbReference>
<dbReference type="Pfam" id="PF01614">
    <property type="entry name" value="IclR_C"/>
    <property type="match status" value="1"/>
</dbReference>
<evidence type="ECO:0000256" key="1">
    <source>
        <dbReference type="ARBA" id="ARBA00023015"/>
    </source>
</evidence>
<dbReference type="GO" id="GO:0003677">
    <property type="term" value="F:DNA binding"/>
    <property type="evidence" value="ECO:0007669"/>
    <property type="project" value="UniProtKB-KW"/>
</dbReference>
<dbReference type="OrthoDB" id="4919685at2"/>
<dbReference type="STRING" id="1045773.SAMN05216555_10757"/>
<dbReference type="Gene3D" id="3.30.450.40">
    <property type="match status" value="1"/>
</dbReference>
<organism evidence="5 6">
    <name type="scientific">Arthrobacter cupressi</name>
    <dbReference type="NCBI Taxonomy" id="1045773"/>
    <lineage>
        <taxon>Bacteria</taxon>
        <taxon>Bacillati</taxon>
        <taxon>Actinomycetota</taxon>
        <taxon>Actinomycetes</taxon>
        <taxon>Micrococcales</taxon>
        <taxon>Micrococcaceae</taxon>
        <taxon>Arthrobacter</taxon>
    </lineage>
</organism>
<proteinExistence type="predicted"/>
<evidence type="ECO:0000256" key="3">
    <source>
        <dbReference type="ARBA" id="ARBA00023163"/>
    </source>
</evidence>
<evidence type="ECO:0000313" key="5">
    <source>
        <dbReference type="EMBL" id="SDJ10768.1"/>
    </source>
</evidence>
<evidence type="ECO:0000259" key="4">
    <source>
        <dbReference type="PROSITE" id="PS51078"/>
    </source>
</evidence>
<dbReference type="EMBL" id="FNEI01000007">
    <property type="protein sequence ID" value="SDJ10768.1"/>
    <property type="molecule type" value="Genomic_DNA"/>
</dbReference>
<dbReference type="InterPro" id="IPR036388">
    <property type="entry name" value="WH-like_DNA-bd_sf"/>
</dbReference>
<evidence type="ECO:0000313" key="6">
    <source>
        <dbReference type="Proteomes" id="UP000182130"/>
    </source>
</evidence>
<dbReference type="SUPFAM" id="SSF46785">
    <property type="entry name" value="Winged helix' DNA-binding domain"/>
    <property type="match status" value="1"/>
</dbReference>
<keyword evidence="3" id="KW-0804">Transcription</keyword>
<dbReference type="SUPFAM" id="SSF55781">
    <property type="entry name" value="GAF domain-like"/>
    <property type="match status" value="1"/>
</dbReference>
<keyword evidence="6" id="KW-1185">Reference proteome</keyword>
<dbReference type="PANTHER" id="PTHR30136:SF35">
    <property type="entry name" value="HTH-TYPE TRANSCRIPTIONAL REGULATOR RV1719"/>
    <property type="match status" value="1"/>
</dbReference>
<dbReference type="InterPro" id="IPR014757">
    <property type="entry name" value="Tscrpt_reg_IclR_C"/>
</dbReference>
<dbReference type="InterPro" id="IPR029016">
    <property type="entry name" value="GAF-like_dom_sf"/>
</dbReference>
<feature type="domain" description="IclR-ED" evidence="4">
    <location>
        <begin position="73"/>
        <end position="256"/>
    </location>
</feature>
<accession>A0A1G8R1E4</accession>
<dbReference type="RefSeq" id="WP_074588859.1">
    <property type="nucleotide sequence ID" value="NZ_FNEI01000007.1"/>
</dbReference>
<dbReference type="GO" id="GO:0045892">
    <property type="term" value="P:negative regulation of DNA-templated transcription"/>
    <property type="evidence" value="ECO:0007669"/>
    <property type="project" value="TreeGrafter"/>
</dbReference>
<evidence type="ECO:0000256" key="2">
    <source>
        <dbReference type="ARBA" id="ARBA00023125"/>
    </source>
</evidence>
<keyword evidence="1" id="KW-0805">Transcription regulation</keyword>
<dbReference type="AlphaFoldDB" id="A0A1G8R1E4"/>
<sequence>METSPEASTMAQGLRIVRLVTEREKSGRQLLGVSQLAAELQLDQSRVSRLTQELCDIGLLEREERGPFRAGPRFFGLAASLNDGWFREAGAELEKLVSSLGLRARVSVRAGFRVLLVRASSNDMAAGGFAYPGMITPVWCTGAGRALLWDHKRKGLDALLQDVSFIGVGGPQAAHSVSEVWELMARDRPQGYVAAAEEFEHGIHELAVPVRDGHGRITAALSVLGQYEQLRGNAGRVAAALVDSATRLSGGSRAAG</sequence>
<dbReference type="GO" id="GO:0003700">
    <property type="term" value="F:DNA-binding transcription factor activity"/>
    <property type="evidence" value="ECO:0007669"/>
    <property type="project" value="TreeGrafter"/>
</dbReference>
<gene>
    <name evidence="5" type="ORF">SAMN05216555_10757</name>
</gene>
<dbReference type="InterPro" id="IPR005471">
    <property type="entry name" value="Tscrpt_reg_IclR_N"/>
</dbReference>
<reference evidence="6" key="1">
    <citation type="submission" date="2016-10" db="EMBL/GenBank/DDBJ databases">
        <authorList>
            <person name="Varghese N."/>
            <person name="Submissions S."/>
        </authorList>
    </citation>
    <scope>NUCLEOTIDE SEQUENCE [LARGE SCALE GENOMIC DNA]</scope>
    <source>
        <strain evidence="6">CGMCC 1.10783</strain>
    </source>
</reference>
<dbReference type="Gene3D" id="1.10.10.10">
    <property type="entry name" value="Winged helix-like DNA-binding domain superfamily/Winged helix DNA-binding domain"/>
    <property type="match status" value="1"/>
</dbReference>
<protein>
    <submittedName>
        <fullName evidence="5">Transcriptional regulator, IclR family</fullName>
    </submittedName>
</protein>
<dbReference type="InterPro" id="IPR050707">
    <property type="entry name" value="HTH_MetabolicPath_Reg"/>
</dbReference>
<keyword evidence="2" id="KW-0238">DNA-binding</keyword>
<name>A0A1G8R1E4_9MICC</name>
<dbReference type="PROSITE" id="PS51078">
    <property type="entry name" value="ICLR_ED"/>
    <property type="match status" value="1"/>
</dbReference>
<dbReference type="PANTHER" id="PTHR30136">
    <property type="entry name" value="HELIX-TURN-HELIX TRANSCRIPTIONAL REGULATOR, ICLR FAMILY"/>
    <property type="match status" value="1"/>
</dbReference>
<dbReference type="Pfam" id="PF09339">
    <property type="entry name" value="HTH_IclR"/>
    <property type="match status" value="1"/>
</dbReference>